<comment type="caution">
    <text evidence="1">The sequence shown here is derived from an EMBL/GenBank/DDBJ whole genome shotgun (WGS) entry which is preliminary data.</text>
</comment>
<sequence>MFSTLALIPFERVEEGFQAIKNLMPDDQGCRELYQYFERQWIKNVDPKIWNHFNSDIRTNNKIEGFYSGFNRIVSSSHPSIFVLINFLKDVQASASLNFERLQQCQVHNRKLRKEIDNKKTKSQFKTSTNISQFLSSLAQFIENPYEHCENEEESSIQNYFAYEQEIDLLTINFQPIPTNDHIIETCEIVSSSM</sequence>
<evidence type="ECO:0000313" key="1">
    <source>
        <dbReference type="EMBL" id="CAF1022862.1"/>
    </source>
</evidence>
<dbReference type="OrthoDB" id="10003725at2759"/>
<name>A0A814IED1_9BILA</name>
<organism evidence="1 2">
    <name type="scientific">Brachionus calyciflorus</name>
    <dbReference type="NCBI Taxonomy" id="104777"/>
    <lineage>
        <taxon>Eukaryota</taxon>
        <taxon>Metazoa</taxon>
        <taxon>Spiralia</taxon>
        <taxon>Gnathifera</taxon>
        <taxon>Rotifera</taxon>
        <taxon>Eurotatoria</taxon>
        <taxon>Monogononta</taxon>
        <taxon>Pseudotrocha</taxon>
        <taxon>Ploima</taxon>
        <taxon>Brachionidae</taxon>
        <taxon>Brachionus</taxon>
    </lineage>
</organism>
<evidence type="ECO:0000313" key="2">
    <source>
        <dbReference type="Proteomes" id="UP000663879"/>
    </source>
</evidence>
<dbReference type="Proteomes" id="UP000663879">
    <property type="component" value="Unassembled WGS sequence"/>
</dbReference>
<keyword evidence="2" id="KW-1185">Reference proteome</keyword>
<reference evidence="1" key="1">
    <citation type="submission" date="2021-02" db="EMBL/GenBank/DDBJ databases">
        <authorList>
            <person name="Nowell W R."/>
        </authorList>
    </citation>
    <scope>NUCLEOTIDE SEQUENCE</scope>
    <source>
        <strain evidence="1">Ploen Becks lab</strain>
    </source>
</reference>
<proteinExistence type="predicted"/>
<dbReference type="EMBL" id="CAJNOC010004470">
    <property type="protein sequence ID" value="CAF1022862.1"/>
    <property type="molecule type" value="Genomic_DNA"/>
</dbReference>
<gene>
    <name evidence="1" type="ORF">OXX778_LOCUS17468</name>
</gene>
<protein>
    <submittedName>
        <fullName evidence="1">Uncharacterized protein</fullName>
    </submittedName>
</protein>
<accession>A0A814IED1</accession>
<dbReference type="AlphaFoldDB" id="A0A814IED1"/>